<evidence type="ECO:0000313" key="2">
    <source>
        <dbReference type="EMBL" id="QJA75487.1"/>
    </source>
</evidence>
<reference evidence="1" key="1">
    <citation type="submission" date="2020-03" db="EMBL/GenBank/DDBJ databases">
        <title>The deep terrestrial virosphere.</title>
        <authorList>
            <person name="Holmfeldt K."/>
            <person name="Nilsson E."/>
            <person name="Simone D."/>
            <person name="Lopez-Fernandez M."/>
            <person name="Wu X."/>
            <person name="de Brujin I."/>
            <person name="Lundin D."/>
            <person name="Andersson A."/>
            <person name="Bertilsson S."/>
            <person name="Dopson M."/>
        </authorList>
    </citation>
    <scope>NUCLEOTIDE SEQUENCE</scope>
    <source>
        <strain evidence="2">MM415A01767</strain>
        <strain evidence="1">TM448A05972</strain>
    </source>
</reference>
<evidence type="ECO:0000313" key="1">
    <source>
        <dbReference type="EMBL" id="QJA54837.1"/>
    </source>
</evidence>
<name>A0A6H2A5G8_9ZZZZ</name>
<protein>
    <submittedName>
        <fullName evidence="1">Uncharacterized protein</fullName>
    </submittedName>
</protein>
<organism evidence="1">
    <name type="scientific">viral metagenome</name>
    <dbReference type="NCBI Taxonomy" id="1070528"/>
    <lineage>
        <taxon>unclassified sequences</taxon>
        <taxon>metagenomes</taxon>
        <taxon>organismal metagenomes</taxon>
    </lineage>
</organism>
<dbReference type="AlphaFoldDB" id="A0A6H2A5G8"/>
<dbReference type="EMBL" id="MT142167">
    <property type="protein sequence ID" value="QJA75487.1"/>
    <property type="molecule type" value="Genomic_DNA"/>
</dbReference>
<proteinExistence type="predicted"/>
<sequence>MPLLCIKCKSRVDRKLSEPKTFMCPEHRDINLNDTISVSKRFFAQGDKEVRLEAERKKRKKIKGLKRLQQQKIRRNKK</sequence>
<dbReference type="EMBL" id="MT144542">
    <property type="protein sequence ID" value="QJA54837.1"/>
    <property type="molecule type" value="Genomic_DNA"/>
</dbReference>
<gene>
    <name evidence="2" type="ORF">MM415A01767_0008</name>
    <name evidence="1" type="ORF">TM448A05972_0008</name>
</gene>
<accession>A0A6H2A5G8</accession>